<keyword evidence="8" id="KW-0862">Zinc</keyword>
<dbReference type="SMART" id="SM00249">
    <property type="entry name" value="PHD"/>
    <property type="match status" value="2"/>
</dbReference>
<feature type="compositionally biased region" description="Low complexity" evidence="14">
    <location>
        <begin position="143"/>
        <end position="156"/>
    </location>
</feature>
<evidence type="ECO:0000256" key="14">
    <source>
        <dbReference type="SAM" id="MobiDB-lite"/>
    </source>
</evidence>
<feature type="compositionally biased region" description="Polar residues" evidence="14">
    <location>
        <begin position="132"/>
        <end position="142"/>
    </location>
</feature>
<dbReference type="GO" id="GO:0042800">
    <property type="term" value="F:histone H3K4 methyltransferase activity"/>
    <property type="evidence" value="ECO:0007669"/>
    <property type="project" value="TreeGrafter"/>
</dbReference>
<dbReference type="SMART" id="SM00317">
    <property type="entry name" value="SET"/>
    <property type="match status" value="1"/>
</dbReference>
<feature type="region of interest" description="Disordered" evidence="14">
    <location>
        <begin position="1264"/>
        <end position="1297"/>
    </location>
</feature>
<dbReference type="PANTHER" id="PTHR45838:SF4">
    <property type="entry name" value="HISTONE-LYSINE N-METHYLTRANSFERASE TRITHORAX"/>
    <property type="match status" value="1"/>
</dbReference>
<feature type="region of interest" description="Disordered" evidence="14">
    <location>
        <begin position="1"/>
        <end position="30"/>
    </location>
</feature>
<feature type="region of interest" description="Disordered" evidence="14">
    <location>
        <begin position="54"/>
        <end position="76"/>
    </location>
</feature>
<dbReference type="InterPro" id="IPR001214">
    <property type="entry name" value="SET_dom"/>
</dbReference>
<protein>
    <recommendedName>
        <fullName evidence="21">Zinc finger, PHD-type</fullName>
    </recommendedName>
</protein>
<gene>
    <name evidence="19" type="ORF">CCACVL1_23370</name>
</gene>
<dbReference type="InterPro" id="IPR001965">
    <property type="entry name" value="Znf_PHD"/>
</dbReference>
<dbReference type="PANTHER" id="PTHR45838">
    <property type="entry name" value="HISTONE-LYSINE-N-METHYLTRANSFERASE 2 KMT2 FAMILY MEMBER"/>
    <property type="match status" value="1"/>
</dbReference>
<dbReference type="EMBL" id="AWWV01013419">
    <property type="protein sequence ID" value="OMO61603.1"/>
    <property type="molecule type" value="Genomic_DNA"/>
</dbReference>
<evidence type="ECO:0000256" key="1">
    <source>
        <dbReference type="ARBA" id="ARBA00004123"/>
    </source>
</evidence>
<dbReference type="Gene3D" id="2.170.270.10">
    <property type="entry name" value="SET domain"/>
    <property type="match status" value="1"/>
</dbReference>
<keyword evidence="2" id="KW-0489">Methyltransferase</keyword>
<feature type="region of interest" description="Disordered" evidence="14">
    <location>
        <begin position="132"/>
        <end position="157"/>
    </location>
</feature>
<dbReference type="Pfam" id="PF00856">
    <property type="entry name" value="SET"/>
    <property type="match status" value="1"/>
</dbReference>
<feature type="domain" description="Post-SET" evidence="17">
    <location>
        <begin position="2101"/>
        <end position="2117"/>
    </location>
</feature>
<dbReference type="GO" id="GO:0035097">
    <property type="term" value="C:histone methyltransferase complex"/>
    <property type="evidence" value="ECO:0007669"/>
    <property type="project" value="TreeGrafter"/>
</dbReference>
<dbReference type="InterPro" id="IPR003616">
    <property type="entry name" value="Post-SET_dom"/>
</dbReference>
<dbReference type="STRING" id="210143.A0A1R3GU41"/>
<evidence type="ECO:0000256" key="13">
    <source>
        <dbReference type="PROSITE-ProRule" id="PRU00146"/>
    </source>
</evidence>
<dbReference type="OrthoDB" id="993207at2759"/>
<dbReference type="InterPro" id="IPR013083">
    <property type="entry name" value="Znf_RING/FYVE/PHD"/>
</dbReference>
<evidence type="ECO:0000256" key="11">
    <source>
        <dbReference type="ARBA" id="ARBA00023163"/>
    </source>
</evidence>
<evidence type="ECO:0000259" key="18">
    <source>
        <dbReference type="PROSITE" id="PS51805"/>
    </source>
</evidence>
<dbReference type="Gramene" id="OMO61603">
    <property type="protein sequence ID" value="OMO61603"/>
    <property type="gene ID" value="CCACVL1_23370"/>
</dbReference>
<dbReference type="PROSITE" id="PS50280">
    <property type="entry name" value="SET"/>
    <property type="match status" value="1"/>
</dbReference>
<feature type="region of interest" description="Disordered" evidence="14">
    <location>
        <begin position="915"/>
        <end position="938"/>
    </location>
</feature>
<dbReference type="CDD" id="cd15571">
    <property type="entry name" value="ePHD"/>
    <property type="match status" value="1"/>
</dbReference>
<dbReference type="PROSITE" id="PS50868">
    <property type="entry name" value="POST_SET"/>
    <property type="match status" value="1"/>
</dbReference>
<keyword evidence="9" id="KW-0156">Chromatin regulator</keyword>
<dbReference type="InterPro" id="IPR019787">
    <property type="entry name" value="Znf_PHD-finger"/>
</dbReference>
<comment type="caution">
    <text evidence="19">The sequence shown here is derived from an EMBL/GenBank/DDBJ whole genome shotgun (WGS) entry which is preliminary data.</text>
</comment>
<keyword evidence="4" id="KW-0949">S-adenosyl-L-methionine</keyword>
<keyword evidence="12" id="KW-0539">Nucleus</keyword>
<proteinExistence type="predicted"/>
<feature type="domain" description="PHD-type" evidence="18">
    <location>
        <begin position="1751"/>
        <end position="1869"/>
    </location>
</feature>
<dbReference type="OMA" id="VHFHPWC"/>
<evidence type="ECO:0000256" key="9">
    <source>
        <dbReference type="ARBA" id="ARBA00022853"/>
    </source>
</evidence>
<evidence type="ECO:0000256" key="2">
    <source>
        <dbReference type="ARBA" id="ARBA00022603"/>
    </source>
</evidence>
<accession>A0A1R3GU41</accession>
<evidence type="ECO:0000256" key="7">
    <source>
        <dbReference type="ARBA" id="ARBA00022771"/>
    </source>
</evidence>
<dbReference type="InterPro" id="IPR032308">
    <property type="entry name" value="TDBD"/>
</dbReference>
<dbReference type="FunFam" id="2.170.270.10:FF:000086">
    <property type="entry name" value="Histone-lysine N-methyltransferase"/>
    <property type="match status" value="1"/>
</dbReference>
<dbReference type="GO" id="GO:0032259">
    <property type="term" value="P:methylation"/>
    <property type="evidence" value="ECO:0007669"/>
    <property type="project" value="UniProtKB-KW"/>
</dbReference>
<keyword evidence="7 13" id="KW-0863">Zinc-finger</keyword>
<keyword evidence="10" id="KW-0805">Transcription regulation</keyword>
<dbReference type="Pfam" id="PF13832">
    <property type="entry name" value="zf-HC5HC2H_2"/>
    <property type="match status" value="1"/>
</dbReference>
<feature type="domain" description="PHD-type" evidence="15">
    <location>
        <begin position="1609"/>
        <end position="1659"/>
    </location>
</feature>
<keyword evidence="11" id="KW-0804">Transcription</keyword>
<evidence type="ECO:0000256" key="6">
    <source>
        <dbReference type="ARBA" id="ARBA00022737"/>
    </source>
</evidence>
<feature type="domain" description="SET" evidence="16">
    <location>
        <begin position="1972"/>
        <end position="2093"/>
    </location>
</feature>
<dbReference type="Proteomes" id="UP000188268">
    <property type="component" value="Unassembled WGS sequence"/>
</dbReference>
<dbReference type="SUPFAM" id="SSF57903">
    <property type="entry name" value="FYVE/PHD zinc finger"/>
    <property type="match status" value="1"/>
</dbReference>
<dbReference type="CDD" id="cd10518">
    <property type="entry name" value="SET_SETD1-like"/>
    <property type="match status" value="1"/>
</dbReference>
<dbReference type="InterPro" id="IPR046341">
    <property type="entry name" value="SET_dom_sf"/>
</dbReference>
<keyword evidence="20" id="KW-1185">Reference proteome</keyword>
<dbReference type="InterPro" id="IPR034732">
    <property type="entry name" value="EPHD"/>
</dbReference>
<dbReference type="SMART" id="SM00508">
    <property type="entry name" value="PostSET"/>
    <property type="match status" value="1"/>
</dbReference>
<organism evidence="19 20">
    <name type="scientific">Corchorus capsularis</name>
    <name type="common">Jute</name>
    <dbReference type="NCBI Taxonomy" id="210143"/>
    <lineage>
        <taxon>Eukaryota</taxon>
        <taxon>Viridiplantae</taxon>
        <taxon>Streptophyta</taxon>
        <taxon>Embryophyta</taxon>
        <taxon>Tracheophyta</taxon>
        <taxon>Spermatophyta</taxon>
        <taxon>Magnoliopsida</taxon>
        <taxon>eudicotyledons</taxon>
        <taxon>Gunneridae</taxon>
        <taxon>Pentapetalae</taxon>
        <taxon>rosids</taxon>
        <taxon>malvids</taxon>
        <taxon>Malvales</taxon>
        <taxon>Malvaceae</taxon>
        <taxon>Grewioideae</taxon>
        <taxon>Apeibeae</taxon>
        <taxon>Corchorus</taxon>
    </lineage>
</organism>
<keyword evidence="5" id="KW-0479">Metal-binding</keyword>
<evidence type="ECO:0008006" key="21">
    <source>
        <dbReference type="Google" id="ProtNLM"/>
    </source>
</evidence>
<sequence>MDSSWRIKFDSTLPSSVPSMSSSAPQEPRNQMEINSGQRFYQHVTQDINSTLHQRLHDPMPPNNSNTSSHKSNHTEQANSFLALLSGPPSLLQCDFQDLSRQKVFSSSRSVNMNNFGSEVPQTSGALISANMSSQSTRNGANSSAVPSRSALSSTSNGVSVLHGNVHACNFNLQNSDLAKVVNHHMLPGTEKVKDFPVQKGDCYGANSARAANIYNKNVQMPVKIPAESNSSISDQSSTILSGCPRVFCLDTGGYLLLSNTGLLGIVCSCHFSHTSVSEFCEHLGLCDINPGDAVRMESGETIAQWRKLYFEKFGIRVPEDQSGWDWPEGLLPTAGLVKSNATMPKTSSTSHLINQVGSSRGLSRCMDYTMFPKNPQLGQNSVTGLLHNKEELKDVGSSNFLFKHLIGASQNNMHDAAGGQRMEGAVSKSSTMSTIVGRDSDNGCQSMSAWIDSILKSGSSTLAHSSLQNSRMLGQICDVNAARVTNDVISDRDATSSNMELKLGQPYQQSRPAGNSALPVIAPKHLERNLGPELCYTQRMNCHGTFPGEEESRQYCHHGADSSNPTAGRQQKKLNLGNYAFGVSSVVDATKLDKCRGDATKSFVVPPLPQLLSGDSACSRGTNHMVGEFSMPNTFHCGYSATKCDPPSAPMKIANNSGRQLNMTELGFCRLIDKGKGAGSGCVPGSLCTATDSALGIQKQATKCDPPSAPMKIANNSGRQLNMPELGFCRLIDKGKGAGSGCIPGGLCTATDSALGIQKQVENSRIKPGVLPVFPAVHGMDSCQSSGIPSDTIDERSCLNLPGNSSFVGNTGHTDQAFLRMMSSYLGSGLVSQSSSVSLGFPLATSTVIPGPTSTISQENICLLDDSMRLLALRQILELSKQHAISSVGMSHGLGRLDQTSNPSVQHSLFELSKSREERHGPTLPSKQNVFEGASSSVPSPAAGKLIPMTGKIIRGESITQSSEHAKCCQRGPCTYFQGNCICSAHAKCLEGYPECRVGRSHVTSKEEEGVCMSVASEFVRDHTSPKEGSMSLDQGGKVNGQLPRRIACHASQWRDVPCKQKEVCKLKHINPSAEVLDASGCAEGQRGDAGMHFIGSAVNRDDSFKGQDMSNISSGCSAPVVTQASIEVNNMDSSTIDAGDNGYINGLIVDEGSGIDKCSSNDSRESERSAEFPGVSCGSKIRNKGFTKIMNGKSSFSLLDELKLIDSLTWKKGKNQIYTSFTGSGRTNNLKRKRRGVKSGKRKRAVKFRMLDAASCPKVSFGHCPKDKGSPKVTSGLSKDRRTLIPPGLEPDEATHLIKPGDVASAKIVSQKRDQHGLYNDQDGEENYRPELKGEARFGNILEVSARKRLKRARDSFENLEAPKPILKSFEKTSKSNSGHSIKAFSSLEASVCDKKARPIVCGDYGEICSGNDTDNLRPAKIVPLSRILKNTEQCSLRKSYKPKSTLRKFKKKMPARRAPYFGSSLHLKKEVNGFNEVSGCQVEDGEKTCMGGIKQFDNKSFILEKEKDDESEINCSVRDDDITYNWSKTRCKEIRKRSLYELTGKGLESASDNYPLTKISKCKQKMKVRKGLKKAGDVDLDGHRSCDINAEKAIKESRYSSIVDSDAFCSVCGSTNKDEFNCLLECSRCLIRVHQACYGVLKVPKGPWYCRPCRTSSNNIVCVLCGYGGGAMTRALRSHAFVKGLLKAWNIEAECMPKSAKYSDVTMLDDQSLVVGNASCNFQLKDLNPGRAAAWKIDAQNQLETVGDSACALGKLNVYNSVAAGVLDSTVKQWIHMVCGLWTPETRCPNVDTMSAFDVSGVSRARENVVCSICNRPGGSCIQCRVVDCSVRFHPWCAHQKGLLQSEVEGVDNENVGFYGRCMLHASCSTCESGSHPIDAELSSSRKGESTCARTEGFKGRKQDGFRHNIYGQSSRKSGCLVPQEQLNAWNHIIRQKSCMQGQPKLPTSDIEYDCRKEYARYKQAKGWKHLVVYKSGIHALGLYTSRFISRGEMVVEYVGEIVGLRVADKREKEYESGRKVQYKSACYFFRIDKEHIIDATRKGGIARFVNHSCLPNCVAKIISMRNEKKVVFFAERDIYPGEEITYDYHFNHEDEGKKIPCFCNSKNCRRYLN</sequence>
<evidence type="ECO:0000256" key="10">
    <source>
        <dbReference type="ARBA" id="ARBA00023015"/>
    </source>
</evidence>
<feature type="compositionally biased region" description="Low complexity" evidence="14">
    <location>
        <begin position="11"/>
        <end position="25"/>
    </location>
</feature>
<evidence type="ECO:0000259" key="17">
    <source>
        <dbReference type="PROSITE" id="PS50868"/>
    </source>
</evidence>
<evidence type="ECO:0000313" key="20">
    <source>
        <dbReference type="Proteomes" id="UP000188268"/>
    </source>
</evidence>
<keyword evidence="3" id="KW-0808">Transferase</keyword>
<dbReference type="PROSITE" id="PS50016">
    <property type="entry name" value="ZF_PHD_2"/>
    <property type="match status" value="1"/>
</dbReference>
<dbReference type="FunFam" id="3.30.40.10:FF:000484">
    <property type="entry name" value="Histone-lysine N-methyltransferase ATX4"/>
    <property type="match status" value="1"/>
</dbReference>
<name>A0A1R3GU41_COCAP</name>
<evidence type="ECO:0000259" key="15">
    <source>
        <dbReference type="PROSITE" id="PS50016"/>
    </source>
</evidence>
<dbReference type="Gene3D" id="3.30.40.10">
    <property type="entry name" value="Zinc/RING finger domain, C3HC4 (zinc finger)"/>
    <property type="match status" value="2"/>
</dbReference>
<evidence type="ECO:0000256" key="12">
    <source>
        <dbReference type="ARBA" id="ARBA00023242"/>
    </source>
</evidence>
<dbReference type="InterPro" id="IPR011011">
    <property type="entry name" value="Znf_FYVE_PHD"/>
</dbReference>
<dbReference type="GO" id="GO:0008270">
    <property type="term" value="F:zinc ion binding"/>
    <property type="evidence" value="ECO:0007669"/>
    <property type="project" value="UniProtKB-KW"/>
</dbReference>
<evidence type="ECO:0000259" key="16">
    <source>
        <dbReference type="PROSITE" id="PS50280"/>
    </source>
</evidence>
<evidence type="ECO:0000256" key="8">
    <source>
        <dbReference type="ARBA" id="ARBA00022833"/>
    </source>
</evidence>
<evidence type="ECO:0000256" key="4">
    <source>
        <dbReference type="ARBA" id="ARBA00022691"/>
    </source>
</evidence>
<dbReference type="Pfam" id="PF16135">
    <property type="entry name" value="TDBD"/>
    <property type="match status" value="1"/>
</dbReference>
<reference evidence="19 20" key="1">
    <citation type="submission" date="2013-09" db="EMBL/GenBank/DDBJ databases">
        <title>Corchorus capsularis genome sequencing.</title>
        <authorList>
            <person name="Alam M."/>
            <person name="Haque M.S."/>
            <person name="Islam M.S."/>
            <person name="Emdad E.M."/>
            <person name="Islam M.M."/>
            <person name="Ahmed B."/>
            <person name="Halim A."/>
            <person name="Hossen Q.M.M."/>
            <person name="Hossain M.Z."/>
            <person name="Ahmed R."/>
            <person name="Khan M.M."/>
            <person name="Islam R."/>
            <person name="Rashid M.M."/>
            <person name="Khan S.A."/>
            <person name="Rahman M.S."/>
            <person name="Alam M."/>
        </authorList>
    </citation>
    <scope>NUCLEOTIDE SEQUENCE [LARGE SCALE GENOMIC DNA]</scope>
    <source>
        <strain evidence="20">cv. CVL-1</strain>
        <tissue evidence="19">Whole seedling</tissue>
    </source>
</reference>
<evidence type="ECO:0000256" key="3">
    <source>
        <dbReference type="ARBA" id="ARBA00022679"/>
    </source>
</evidence>
<dbReference type="PROSITE" id="PS51805">
    <property type="entry name" value="EPHD"/>
    <property type="match status" value="1"/>
</dbReference>
<dbReference type="GO" id="GO:0045893">
    <property type="term" value="P:positive regulation of DNA-templated transcription"/>
    <property type="evidence" value="ECO:0007669"/>
    <property type="project" value="TreeGrafter"/>
</dbReference>
<keyword evidence="6" id="KW-0677">Repeat</keyword>
<dbReference type="SUPFAM" id="SSF82199">
    <property type="entry name" value="SET domain"/>
    <property type="match status" value="1"/>
</dbReference>
<dbReference type="Pfam" id="PF13831">
    <property type="entry name" value="PHD_2"/>
    <property type="match status" value="1"/>
</dbReference>
<comment type="subcellular location">
    <subcellularLocation>
        <location evidence="1">Nucleus</location>
    </subcellularLocation>
</comment>
<evidence type="ECO:0000256" key="5">
    <source>
        <dbReference type="ARBA" id="ARBA00022723"/>
    </source>
</evidence>
<evidence type="ECO:0000313" key="19">
    <source>
        <dbReference type="EMBL" id="OMO61603.1"/>
    </source>
</evidence>